<evidence type="ECO:0000256" key="3">
    <source>
        <dbReference type="ARBA" id="ARBA00015963"/>
    </source>
</evidence>
<organism evidence="13 14">
    <name type="scientific">Dimargaris verticillata</name>
    <dbReference type="NCBI Taxonomy" id="2761393"/>
    <lineage>
        <taxon>Eukaryota</taxon>
        <taxon>Fungi</taxon>
        <taxon>Fungi incertae sedis</taxon>
        <taxon>Zoopagomycota</taxon>
        <taxon>Kickxellomycotina</taxon>
        <taxon>Dimargaritomycetes</taxon>
        <taxon>Dimargaritales</taxon>
        <taxon>Dimargaritaceae</taxon>
        <taxon>Dimargaris</taxon>
    </lineage>
</organism>
<keyword evidence="5 9" id="KW-0808">Transferase</keyword>
<dbReference type="Gene3D" id="3.10.330.20">
    <property type="match status" value="1"/>
</dbReference>
<dbReference type="GO" id="GO:0030488">
    <property type="term" value="P:tRNA methylation"/>
    <property type="evidence" value="ECO:0007669"/>
    <property type="project" value="InterPro"/>
</dbReference>
<feature type="compositionally biased region" description="Low complexity" evidence="11">
    <location>
        <begin position="265"/>
        <end position="277"/>
    </location>
</feature>
<comment type="caution">
    <text evidence="13">The sequence shown here is derived from an EMBL/GenBank/DDBJ whole genome shotgun (WGS) entry which is preliminary data.</text>
</comment>
<dbReference type="PANTHER" id="PTHR12133">
    <property type="entry name" value="TRNA (ADENINE(58)-N(1))-METHYLTRANSFERASE"/>
    <property type="match status" value="1"/>
</dbReference>
<sequence>MAFFRAKDTIEEGDLVVVCLSRDNMVPITVNASVVYNNKFGNFAHANMIGMQYGSKMYSHNGRGYVHLLFPTPELWTLIVPHRTQILYLPDISFISAYLDLVPGRRVLECGTGSGSFSHSIARSIAPNGHLYSFEYHEKRYEIAKAEFEQHGIADLITLQHRDVLKDGFALSNAVQAVFLDLPAPWDAIASAKEAFDRLEVGRLCSFSPCIEQVQRTCQALADHGFTDIRMFEVLIRDHDLRSMPHPTIQSAIARHRSQIEAKALAQQQRAASAPQANGHTEPTTNTGEETKKRKATDALAETTTPDGHDLSLRPLTDAELHYTLMTKTEEECRGHTSYLTFATLIPAADTSPSMMAV</sequence>
<reference evidence="13" key="1">
    <citation type="submission" date="2022-07" db="EMBL/GenBank/DDBJ databases">
        <title>Phylogenomic reconstructions and comparative analyses of Kickxellomycotina fungi.</title>
        <authorList>
            <person name="Reynolds N.K."/>
            <person name="Stajich J.E."/>
            <person name="Barry K."/>
            <person name="Grigoriev I.V."/>
            <person name="Crous P."/>
            <person name="Smith M.E."/>
        </authorList>
    </citation>
    <scope>NUCLEOTIDE SEQUENCE</scope>
    <source>
        <strain evidence="13">RSA 567</strain>
    </source>
</reference>
<evidence type="ECO:0000313" key="13">
    <source>
        <dbReference type="EMBL" id="KAJ1979712.1"/>
    </source>
</evidence>
<dbReference type="OrthoDB" id="1925287at2759"/>
<evidence type="ECO:0000256" key="7">
    <source>
        <dbReference type="ARBA" id="ARBA00022694"/>
    </source>
</evidence>
<dbReference type="EMBL" id="JANBQB010000205">
    <property type="protein sequence ID" value="KAJ1979712.1"/>
    <property type="molecule type" value="Genomic_DNA"/>
</dbReference>
<feature type="region of interest" description="Disordered" evidence="11">
    <location>
        <begin position="265"/>
        <end position="313"/>
    </location>
</feature>
<comment type="subcellular location">
    <subcellularLocation>
        <location evidence="1 9">Nucleus</location>
    </subcellularLocation>
</comment>
<dbReference type="FunFam" id="3.10.330.20:FF:000002">
    <property type="entry name" value="tRNA (adenine(58)-N(1))-methyltransferase catalytic subunit TRMT61A"/>
    <property type="match status" value="1"/>
</dbReference>
<dbReference type="PANTHER" id="PTHR12133:SF2">
    <property type="entry name" value="TRNA (ADENINE(58)-N(1))-METHYLTRANSFERASE CATALYTIC SUBUNIT TRMT61A"/>
    <property type="match status" value="1"/>
</dbReference>
<feature type="binding site" evidence="10">
    <location>
        <position position="135"/>
    </location>
    <ligand>
        <name>S-adenosyl-L-methionine</name>
        <dbReference type="ChEBI" id="CHEBI:59789"/>
    </ligand>
</feature>
<keyword evidence="7 9" id="KW-0819">tRNA processing</keyword>
<dbReference type="SUPFAM" id="SSF53335">
    <property type="entry name" value="S-adenosyl-L-methionine-dependent methyltransferases"/>
    <property type="match status" value="1"/>
</dbReference>
<dbReference type="GO" id="GO:0005634">
    <property type="term" value="C:nucleus"/>
    <property type="evidence" value="ECO:0007669"/>
    <property type="project" value="UniProtKB-SubCell"/>
</dbReference>
<evidence type="ECO:0000313" key="14">
    <source>
        <dbReference type="Proteomes" id="UP001151582"/>
    </source>
</evidence>
<evidence type="ECO:0000256" key="11">
    <source>
        <dbReference type="SAM" id="MobiDB-lite"/>
    </source>
</evidence>
<feature type="compositionally biased region" description="Polar residues" evidence="11">
    <location>
        <begin position="278"/>
        <end position="288"/>
    </location>
</feature>
<dbReference type="Pfam" id="PF08704">
    <property type="entry name" value="GCD14"/>
    <property type="match status" value="1"/>
</dbReference>
<keyword evidence="14" id="KW-1185">Reference proteome</keyword>
<name>A0A9W8B1B1_9FUNG</name>
<dbReference type="PIRSF" id="PIRSF017269">
    <property type="entry name" value="GCD14"/>
    <property type="match status" value="1"/>
</dbReference>
<evidence type="ECO:0000256" key="8">
    <source>
        <dbReference type="ARBA" id="ARBA00023242"/>
    </source>
</evidence>
<comment type="similarity">
    <text evidence="9">Belongs to the class I-like SAM-binding methyltransferase superfamily. TRM61 family.</text>
</comment>
<evidence type="ECO:0000256" key="6">
    <source>
        <dbReference type="ARBA" id="ARBA00022691"/>
    </source>
</evidence>
<dbReference type="Gene3D" id="3.40.50.150">
    <property type="entry name" value="Vaccinia Virus protein VP39"/>
    <property type="match status" value="1"/>
</dbReference>
<keyword evidence="4 9" id="KW-0489">Methyltransferase</keyword>
<comment type="function">
    <text evidence="9">Catalytic subunit of tRNA (adenine-N(1)-)-methyltransferase, which catalyzes the formation of N(1)-methyladenine at position 58 (m1A58) in initiator methionyl-tRNA.</text>
</comment>
<dbReference type="GO" id="GO:0031515">
    <property type="term" value="C:tRNA (m1A) methyltransferase complex"/>
    <property type="evidence" value="ECO:0007669"/>
    <property type="project" value="UniProtKB-UniRule"/>
</dbReference>
<evidence type="ECO:0000256" key="2">
    <source>
        <dbReference type="ARBA" id="ARBA00012796"/>
    </source>
</evidence>
<keyword evidence="8 9" id="KW-0539">Nucleus</keyword>
<comment type="catalytic activity">
    <reaction evidence="9">
        <text>adenosine(58) in tRNA + S-adenosyl-L-methionine = N(1)-methyladenosine(58) in tRNA + S-adenosyl-L-homocysteine + H(+)</text>
        <dbReference type="Rhea" id="RHEA:43152"/>
        <dbReference type="Rhea" id="RHEA-COMP:10365"/>
        <dbReference type="Rhea" id="RHEA-COMP:10366"/>
        <dbReference type="ChEBI" id="CHEBI:15378"/>
        <dbReference type="ChEBI" id="CHEBI:57856"/>
        <dbReference type="ChEBI" id="CHEBI:59789"/>
        <dbReference type="ChEBI" id="CHEBI:74411"/>
        <dbReference type="ChEBI" id="CHEBI:74491"/>
        <dbReference type="EC" id="2.1.1.220"/>
    </reaction>
</comment>
<dbReference type="EC" id="2.1.1.220" evidence="2 9"/>
<dbReference type="GO" id="GO:0160107">
    <property type="term" value="F:tRNA (adenine(58)-N1)-methyltransferase activity"/>
    <property type="evidence" value="ECO:0007669"/>
    <property type="project" value="UniProtKB-EC"/>
</dbReference>
<feature type="domain" description="tRNA (adenine(58)-N(1))-methyltransferase catalytic subunit TRM61 C-terminal" evidence="12">
    <location>
        <begin position="64"/>
        <end position="344"/>
    </location>
</feature>
<accession>A0A9W8B1B1</accession>
<keyword evidence="6 9" id="KW-0949">S-adenosyl-L-methionine</keyword>
<evidence type="ECO:0000256" key="5">
    <source>
        <dbReference type="ARBA" id="ARBA00022679"/>
    </source>
</evidence>
<dbReference type="InterPro" id="IPR014816">
    <property type="entry name" value="tRNA_MeTrfase_Gcd14"/>
</dbReference>
<feature type="binding site" evidence="10">
    <location>
        <position position="181"/>
    </location>
    <ligand>
        <name>S-adenosyl-L-methionine</name>
        <dbReference type="ChEBI" id="CHEBI:59789"/>
    </ligand>
</feature>
<dbReference type="FunFam" id="3.40.50.150:FF:000247">
    <property type="entry name" value="tRNA (adenine(58)-N(1))-methyltransferase catalytic subunit TRM61"/>
    <property type="match status" value="1"/>
</dbReference>
<evidence type="ECO:0000256" key="1">
    <source>
        <dbReference type="ARBA" id="ARBA00004123"/>
    </source>
</evidence>
<evidence type="ECO:0000256" key="9">
    <source>
        <dbReference type="PIRNR" id="PIRNR017269"/>
    </source>
</evidence>
<dbReference type="AlphaFoldDB" id="A0A9W8B1B1"/>
<dbReference type="Proteomes" id="UP001151582">
    <property type="component" value="Unassembled WGS sequence"/>
</dbReference>
<protein>
    <recommendedName>
        <fullName evidence="3 9">tRNA (adenine(58)-N(1))-methyltransferase catalytic subunit TRM61</fullName>
        <ecNumber evidence="2 9">2.1.1.220</ecNumber>
    </recommendedName>
</protein>
<evidence type="ECO:0000259" key="12">
    <source>
        <dbReference type="Pfam" id="PF08704"/>
    </source>
</evidence>
<evidence type="ECO:0000256" key="10">
    <source>
        <dbReference type="PIRSR" id="PIRSR017269-1"/>
    </source>
</evidence>
<gene>
    <name evidence="13" type="primary">TRM61</name>
    <name evidence="13" type="ORF">H4R34_002721</name>
</gene>
<dbReference type="InterPro" id="IPR049470">
    <property type="entry name" value="TRM61_C"/>
</dbReference>
<proteinExistence type="inferred from homology"/>
<dbReference type="PROSITE" id="PS51620">
    <property type="entry name" value="SAM_TRM61"/>
    <property type="match status" value="1"/>
</dbReference>
<dbReference type="InterPro" id="IPR029063">
    <property type="entry name" value="SAM-dependent_MTases_sf"/>
</dbReference>
<evidence type="ECO:0000256" key="4">
    <source>
        <dbReference type="ARBA" id="ARBA00022603"/>
    </source>
</evidence>
<dbReference type="CDD" id="cd02440">
    <property type="entry name" value="AdoMet_MTases"/>
    <property type="match status" value="1"/>
</dbReference>